<organism evidence="1 2">
    <name type="scientific">Eikenella corrodens ATCC 23834</name>
    <dbReference type="NCBI Taxonomy" id="546274"/>
    <lineage>
        <taxon>Bacteria</taxon>
        <taxon>Pseudomonadati</taxon>
        <taxon>Pseudomonadota</taxon>
        <taxon>Betaproteobacteria</taxon>
        <taxon>Neisseriales</taxon>
        <taxon>Neisseriaceae</taxon>
        <taxon>Eikenella</taxon>
    </lineage>
</organism>
<sequence length="111" mass="12188">MLMMFSFYWFQVAFGGEGYLKMLGIQVGGVETDFFSAAEPCLPSFGSLSSLRRNSSSFGSIVLAPQKLVLLQNSVLAPQKLALLRKPVLASQKLALLWRPRFQVACGVEVT</sequence>
<dbReference type="HOGENOM" id="CLU_2154389_0_0_4"/>
<name>C0DSV6_EIKCO</name>
<dbReference type="Proteomes" id="UP000005837">
    <property type="component" value="Unassembled WGS sequence"/>
</dbReference>
<reference evidence="1 2" key="1">
    <citation type="submission" date="2009-01" db="EMBL/GenBank/DDBJ databases">
        <authorList>
            <person name="Fulton L."/>
            <person name="Clifton S."/>
            <person name="Chinwalla A.T."/>
            <person name="Mitreva M."/>
            <person name="Sodergren E."/>
            <person name="Weinstock G."/>
            <person name="Clifton S."/>
            <person name="Dooling D.J."/>
            <person name="Fulton B."/>
            <person name="Minx P."/>
            <person name="Pepin K.H."/>
            <person name="Johnson M."/>
            <person name="Bhonagiri V."/>
            <person name="Nash W.E."/>
            <person name="Mardis E.R."/>
            <person name="Wilson R.K."/>
        </authorList>
    </citation>
    <scope>NUCLEOTIDE SEQUENCE [LARGE SCALE GENOMIC DNA]</scope>
    <source>
        <strain evidence="1 2">ATCC 23834</strain>
    </source>
</reference>
<evidence type="ECO:0000313" key="1">
    <source>
        <dbReference type="EMBL" id="EEG24875.1"/>
    </source>
</evidence>
<dbReference type="EMBL" id="ACEA01000009">
    <property type="protein sequence ID" value="EEG24875.1"/>
    <property type="molecule type" value="Genomic_DNA"/>
</dbReference>
<gene>
    <name evidence="1" type="ORF">EIKCOROL_00430</name>
</gene>
<evidence type="ECO:0000313" key="2">
    <source>
        <dbReference type="Proteomes" id="UP000005837"/>
    </source>
</evidence>
<dbReference type="AlphaFoldDB" id="C0DSV6"/>
<proteinExistence type="predicted"/>
<accession>C0DSV6</accession>
<protein>
    <submittedName>
        <fullName evidence="1">Uncharacterized protein</fullName>
    </submittedName>
</protein>
<comment type="caution">
    <text evidence="1">The sequence shown here is derived from an EMBL/GenBank/DDBJ whole genome shotgun (WGS) entry which is preliminary data.</text>
</comment>